<gene>
    <name evidence="1" type="ORF">EPICR_10054</name>
</gene>
<sequence>MFYRRKPLKFKSAWKKAAAYALCFAAAALAFVYWLFPADLIRDAIASRAEKIAPGVETRVEKIAPALPAGIRLKQAGLYLDGGELIYFDHLKVTARIFSLMGSRRRFDFTGALYDGGLFGEISFQENGPGKETRLDCRFSGVNAARHAAVRRMSWNPGLHPLNGRLSFRKKPGDPGRAALFLTDVRINFPQAVFGIERAAFSAIEAEAVLKTDGATIAKCVMKGNQAEIEISGSVLYGRDIRTSALRLNGVFRIKDAWKEDGGLAGLLAGGLFGDGGVRFRVRGTLANPRFSLAE</sequence>
<proteinExistence type="predicted"/>
<reference evidence="1" key="1">
    <citation type="submission" date="2019-01" db="EMBL/GenBank/DDBJ databases">
        <authorList>
            <consortium name="Genoscope - CEA"/>
            <person name="William W."/>
        </authorList>
    </citation>
    <scope>NUCLEOTIDE SEQUENCE</scope>
    <source>
        <strain evidence="1">CR-1</strain>
    </source>
</reference>
<dbReference type="InterPro" id="IPR030925">
    <property type="entry name" value="T2SS_GspN_Lepto"/>
</dbReference>
<dbReference type="NCBIfam" id="TIGR04411">
    <property type="entry name" value="T2SS_GspN_Lepto"/>
    <property type="match status" value="1"/>
</dbReference>
<dbReference type="EMBL" id="CAACVI010000001">
    <property type="protein sequence ID" value="VEN72555.1"/>
    <property type="molecule type" value="Genomic_DNA"/>
</dbReference>
<accession>A0A484HDF6</accession>
<protein>
    <submittedName>
        <fullName evidence="1">Putative Type II secretion system protein GspN</fullName>
    </submittedName>
</protein>
<name>A0A484HDF6_9BACT</name>
<organism evidence="1">
    <name type="scientific">uncultured Desulfobacteraceae bacterium</name>
    <dbReference type="NCBI Taxonomy" id="218296"/>
    <lineage>
        <taxon>Bacteria</taxon>
        <taxon>Pseudomonadati</taxon>
        <taxon>Thermodesulfobacteriota</taxon>
        <taxon>Desulfobacteria</taxon>
        <taxon>Desulfobacterales</taxon>
        <taxon>Desulfobacteraceae</taxon>
        <taxon>environmental samples</taxon>
    </lineage>
</organism>
<dbReference type="AlphaFoldDB" id="A0A484HDF6"/>
<evidence type="ECO:0000313" key="1">
    <source>
        <dbReference type="EMBL" id="VEN72555.1"/>
    </source>
</evidence>